<reference evidence="1 4" key="3">
    <citation type="submission" date="2019-06" db="EMBL/GenBank/DDBJ databases">
        <title>Whole genome shotgun sequence of Brevibacillus reuszeri NBRC 15719.</title>
        <authorList>
            <person name="Hosoyama A."/>
            <person name="Uohara A."/>
            <person name="Ohji S."/>
            <person name="Ichikawa N."/>
        </authorList>
    </citation>
    <scope>NUCLEOTIDE SEQUENCE [LARGE SCALE GENOMIC DNA]</scope>
    <source>
        <strain evidence="1 4">NBRC 15719</strain>
    </source>
</reference>
<dbReference type="EMBL" id="BJON01000014">
    <property type="protein sequence ID" value="GED69858.1"/>
    <property type="molecule type" value="Genomic_DNA"/>
</dbReference>
<reference evidence="2" key="2">
    <citation type="submission" date="2015-07" db="EMBL/GenBank/DDBJ databases">
        <title>MeaNS - Measles Nucleotide Surveillance Program.</title>
        <authorList>
            <person name="Tran T."/>
            <person name="Druce J."/>
        </authorList>
    </citation>
    <scope>NUCLEOTIDE SEQUENCE</scope>
    <source>
        <strain evidence="2">DSM 9887</strain>
    </source>
</reference>
<keyword evidence="4" id="KW-1185">Reference proteome</keyword>
<organism evidence="2 3">
    <name type="scientific">Brevibacillus reuszeri</name>
    <dbReference type="NCBI Taxonomy" id="54915"/>
    <lineage>
        <taxon>Bacteria</taxon>
        <taxon>Bacillati</taxon>
        <taxon>Bacillota</taxon>
        <taxon>Bacilli</taxon>
        <taxon>Bacillales</taxon>
        <taxon>Paenibacillaceae</taxon>
        <taxon>Brevibacillus</taxon>
    </lineage>
</organism>
<reference evidence="3" key="1">
    <citation type="submission" date="2015-07" db="EMBL/GenBank/DDBJ databases">
        <title>Genome sequencing project for genomic taxonomy and phylogenomics of Bacillus-like bacteria.</title>
        <authorList>
            <person name="Liu B."/>
            <person name="Wang J."/>
            <person name="Zhu Y."/>
            <person name="Liu G."/>
            <person name="Chen Q."/>
            <person name="Chen Z."/>
            <person name="Lan J."/>
            <person name="Che J."/>
            <person name="Ge C."/>
            <person name="Shi H."/>
            <person name="Pan Z."/>
            <person name="Liu X."/>
        </authorList>
    </citation>
    <scope>NUCLEOTIDE SEQUENCE [LARGE SCALE GENOMIC DNA]</scope>
    <source>
        <strain evidence="3">DSM 9887</strain>
    </source>
</reference>
<evidence type="ECO:0000313" key="4">
    <source>
        <dbReference type="Proteomes" id="UP000319578"/>
    </source>
</evidence>
<accession>A0A0K9YPV1</accession>
<gene>
    <name evidence="2" type="ORF">ADS79_17525</name>
    <name evidence="1" type="ORF">BRE01_35600</name>
</gene>
<protein>
    <submittedName>
        <fullName evidence="2">Uncharacterized protein</fullName>
    </submittedName>
</protein>
<dbReference type="RefSeq" id="WP_049739694.1">
    <property type="nucleotide sequence ID" value="NZ_BJON01000014.1"/>
</dbReference>
<dbReference type="STRING" id="54915.ADS79_17525"/>
<sequence length="375" mass="44210">MEIHQIPATVQLIKRSKSEWSSFAYKKCQDVYGYDSNALRRFAVIIQLQYDKTVSEEDKEFLEFLMQQEIDMHRSHPYQGAHESMDILAYLLAKFKDVHHIRLFEQAKLSNFDTYYGFDSEYLFSAGIEEAIRYVEENDLYTSSSYFQGMEDEIRTLFTAEYMERWLQTKTRSYPINQEDESLSTLMDRAVVFGDIAEARRLLAQLEASSGSEKSDYSYLYYRCKELEEYDKALTYLTKLTPYQEEASDRVSLSLKFAGIYMGKEIWDQAFASVKQCQQELNTFTSWKRNGLGRSLSEALLDISLGAREWDRSLAKEAYSWADQMLRVTNNDSYVILKKAHQCARMLRLRKDKRRYGKECRLEARRIKKMIGRRS</sequence>
<name>A0A0K9YPV1_9BACL</name>
<dbReference type="PATRIC" id="fig|54915.3.peg.2577"/>
<evidence type="ECO:0000313" key="3">
    <source>
        <dbReference type="Proteomes" id="UP000036834"/>
    </source>
</evidence>
<dbReference type="Proteomes" id="UP000036834">
    <property type="component" value="Unassembled WGS sequence"/>
</dbReference>
<comment type="caution">
    <text evidence="2">The sequence shown here is derived from an EMBL/GenBank/DDBJ whole genome shotgun (WGS) entry which is preliminary data.</text>
</comment>
<dbReference type="AlphaFoldDB" id="A0A0K9YPV1"/>
<dbReference type="OrthoDB" id="305750at2"/>
<proteinExistence type="predicted"/>
<evidence type="ECO:0000313" key="1">
    <source>
        <dbReference type="EMBL" id="GED69858.1"/>
    </source>
</evidence>
<dbReference type="EMBL" id="LGIQ01000009">
    <property type="protein sequence ID" value="KNB70682.1"/>
    <property type="molecule type" value="Genomic_DNA"/>
</dbReference>
<evidence type="ECO:0000313" key="2">
    <source>
        <dbReference type="EMBL" id="KNB70682.1"/>
    </source>
</evidence>
<dbReference type="Proteomes" id="UP000319578">
    <property type="component" value="Unassembled WGS sequence"/>
</dbReference>